<dbReference type="EMBL" id="REGN01001057">
    <property type="protein sequence ID" value="RNA37340.1"/>
    <property type="molecule type" value="Genomic_DNA"/>
</dbReference>
<evidence type="ECO:0000313" key="2">
    <source>
        <dbReference type="Proteomes" id="UP000276133"/>
    </source>
</evidence>
<accession>A0A3M7SNZ4</accession>
<dbReference type="AlphaFoldDB" id="A0A3M7SNZ4"/>
<evidence type="ECO:0000313" key="1">
    <source>
        <dbReference type="EMBL" id="RNA37340.1"/>
    </source>
</evidence>
<dbReference type="Proteomes" id="UP000276133">
    <property type="component" value="Unassembled WGS sequence"/>
</dbReference>
<protein>
    <submittedName>
        <fullName evidence="1">Uncharacterized protein</fullName>
    </submittedName>
</protein>
<proteinExistence type="predicted"/>
<organism evidence="1 2">
    <name type="scientific">Brachionus plicatilis</name>
    <name type="common">Marine rotifer</name>
    <name type="synonym">Brachionus muelleri</name>
    <dbReference type="NCBI Taxonomy" id="10195"/>
    <lineage>
        <taxon>Eukaryota</taxon>
        <taxon>Metazoa</taxon>
        <taxon>Spiralia</taxon>
        <taxon>Gnathifera</taxon>
        <taxon>Rotifera</taxon>
        <taxon>Eurotatoria</taxon>
        <taxon>Monogononta</taxon>
        <taxon>Pseudotrocha</taxon>
        <taxon>Ploima</taxon>
        <taxon>Brachionidae</taxon>
        <taxon>Brachionus</taxon>
    </lineage>
</organism>
<name>A0A3M7SNZ4_BRAPC</name>
<comment type="caution">
    <text evidence="1">The sequence shown here is derived from an EMBL/GenBank/DDBJ whole genome shotgun (WGS) entry which is preliminary data.</text>
</comment>
<keyword evidence="2" id="KW-1185">Reference proteome</keyword>
<gene>
    <name evidence="1" type="ORF">BpHYR1_027554</name>
</gene>
<reference evidence="1 2" key="1">
    <citation type="journal article" date="2018" name="Sci. Rep.">
        <title>Genomic signatures of local adaptation to the degree of environmental predictability in rotifers.</title>
        <authorList>
            <person name="Franch-Gras L."/>
            <person name="Hahn C."/>
            <person name="Garcia-Roger E.M."/>
            <person name="Carmona M.J."/>
            <person name="Serra M."/>
            <person name="Gomez A."/>
        </authorList>
    </citation>
    <scope>NUCLEOTIDE SEQUENCE [LARGE SCALE GENOMIC DNA]</scope>
    <source>
        <strain evidence="1">HYR1</strain>
    </source>
</reference>
<sequence length="81" mass="9852">MRFLQLKKYFLNPLIKSIFDLNFFKLIFCRIQIFDLSNLNFSELSILEFYSIFSLYFDSNFQRMGLKSKEKTPPTNMNWTD</sequence>